<dbReference type="AlphaFoldDB" id="A0AAV2GYF3"/>
<evidence type="ECO:0000313" key="1">
    <source>
        <dbReference type="EMBL" id="CAL1525903.1"/>
    </source>
</evidence>
<organism evidence="1 2">
    <name type="scientific">Lymnaea stagnalis</name>
    <name type="common">Great pond snail</name>
    <name type="synonym">Helix stagnalis</name>
    <dbReference type="NCBI Taxonomy" id="6523"/>
    <lineage>
        <taxon>Eukaryota</taxon>
        <taxon>Metazoa</taxon>
        <taxon>Spiralia</taxon>
        <taxon>Lophotrochozoa</taxon>
        <taxon>Mollusca</taxon>
        <taxon>Gastropoda</taxon>
        <taxon>Heterobranchia</taxon>
        <taxon>Euthyneura</taxon>
        <taxon>Panpulmonata</taxon>
        <taxon>Hygrophila</taxon>
        <taxon>Lymnaeoidea</taxon>
        <taxon>Lymnaeidae</taxon>
        <taxon>Lymnaea</taxon>
    </lineage>
</organism>
<dbReference type="EMBL" id="CAXITT010000001">
    <property type="protein sequence ID" value="CAL1525903.1"/>
    <property type="molecule type" value="Genomic_DNA"/>
</dbReference>
<comment type="caution">
    <text evidence="1">The sequence shown here is derived from an EMBL/GenBank/DDBJ whole genome shotgun (WGS) entry which is preliminary data.</text>
</comment>
<sequence length="182" mass="20696">MEYTDWGETEHDVIVGSFRHVFVPALPNEIVLLMQESVNAVVYRLQILIVREGDLGIISLEPHNFTDVNKYKSVQFDVTKDFDNVSLEDLSPTRPECEFFFMQTDVNVFVGTMPDCNHIVDGRPVNYATTFSCKTMAVLLYAEHATEAPSPLPYTNRFMTRYPLLPYVTSGADNFLPPCNCQ</sequence>
<protein>
    <submittedName>
        <fullName evidence="1">Uncharacterized protein</fullName>
    </submittedName>
</protein>
<proteinExistence type="predicted"/>
<gene>
    <name evidence="1" type="ORF">GSLYS_00000080001</name>
</gene>
<dbReference type="Proteomes" id="UP001497497">
    <property type="component" value="Unassembled WGS sequence"/>
</dbReference>
<evidence type="ECO:0000313" key="2">
    <source>
        <dbReference type="Proteomes" id="UP001497497"/>
    </source>
</evidence>
<reference evidence="1 2" key="1">
    <citation type="submission" date="2024-04" db="EMBL/GenBank/DDBJ databases">
        <authorList>
            <consortium name="Genoscope - CEA"/>
            <person name="William W."/>
        </authorList>
    </citation>
    <scope>NUCLEOTIDE SEQUENCE [LARGE SCALE GENOMIC DNA]</scope>
</reference>
<keyword evidence="2" id="KW-1185">Reference proteome</keyword>
<name>A0AAV2GYF3_LYMST</name>
<accession>A0AAV2GYF3</accession>